<dbReference type="OrthoDB" id="9041854at2759"/>
<reference evidence="3" key="1">
    <citation type="submission" date="2025-08" db="UniProtKB">
        <authorList>
            <consortium name="RefSeq"/>
        </authorList>
    </citation>
    <scope>IDENTIFICATION</scope>
</reference>
<evidence type="ECO:0000313" key="2">
    <source>
        <dbReference type="Proteomes" id="UP001652642"/>
    </source>
</evidence>
<feature type="region of interest" description="Disordered" evidence="1">
    <location>
        <begin position="232"/>
        <end position="260"/>
    </location>
</feature>
<feature type="compositionally biased region" description="Basic and acidic residues" evidence="1">
    <location>
        <begin position="189"/>
        <end position="210"/>
    </location>
</feature>
<dbReference type="InParanoid" id="A0A6J0VCG5"/>
<keyword evidence="2" id="KW-1185">Reference proteome</keyword>
<feature type="region of interest" description="Disordered" evidence="1">
    <location>
        <begin position="123"/>
        <end position="217"/>
    </location>
</feature>
<protein>
    <submittedName>
        <fullName evidence="3">Uncharacterized protein isoform X1</fullName>
    </submittedName>
</protein>
<evidence type="ECO:0000313" key="3">
    <source>
        <dbReference type="RefSeq" id="XP_020669948.2"/>
    </source>
</evidence>
<dbReference type="Proteomes" id="UP001652642">
    <property type="component" value="Chromosome 7"/>
</dbReference>
<name>A0A6J0VCG5_9SAUR</name>
<proteinExistence type="predicted"/>
<dbReference type="RefSeq" id="XP_020669948.2">
    <property type="nucleotide sequence ID" value="XM_020814289.2"/>
</dbReference>
<accession>A0A6J0VCG5</accession>
<dbReference type="GeneID" id="110090603"/>
<feature type="compositionally biased region" description="Basic and acidic residues" evidence="1">
    <location>
        <begin position="166"/>
        <end position="181"/>
    </location>
</feature>
<feature type="region of interest" description="Disordered" evidence="1">
    <location>
        <begin position="25"/>
        <end position="56"/>
    </location>
</feature>
<evidence type="ECO:0000256" key="1">
    <source>
        <dbReference type="SAM" id="MobiDB-lite"/>
    </source>
</evidence>
<sequence length="408" mass="44615">MLLGSGCQDPSGSSRIVWADVVSRRPQSEARGKVAAQGTPKYDRISGASPKVHLRSEGKRIEATPLLRPQQEMFPEDRRELLPLRSRLLDPLLPAPQNLASPEKRAVKTIWVDLRPLLEKVADPLGSRQGEMSERVPQGGGRSASNHERSSGEDLEDPGVRGFLGGRREDVTDGAGEDHIDGGNGGITDGKHPIGGKHEGPRGRGEDLHGGRSPHTLRRTSIHPKAEVLVKDPSWPSRTDSLKTASLDPKSIKTSEEPQPWLPRNCSPAVVTLQPRLSSPVFLPRILPKLPLQAEAESSAGRPAAPSPDFHLPTRLLLRKLEETMTSKHHLVIVKILSALHEELSTNHPNARDLGEKLSPSLELPRIRPQQSGPADGAQEAPGTSFSKRKKRFPWKFHKSSDGVDILQ</sequence>
<organism evidence="2 3">
    <name type="scientific">Pogona vitticeps</name>
    <name type="common">central bearded dragon</name>
    <dbReference type="NCBI Taxonomy" id="103695"/>
    <lineage>
        <taxon>Eukaryota</taxon>
        <taxon>Metazoa</taxon>
        <taxon>Chordata</taxon>
        <taxon>Craniata</taxon>
        <taxon>Vertebrata</taxon>
        <taxon>Euteleostomi</taxon>
        <taxon>Lepidosauria</taxon>
        <taxon>Squamata</taxon>
        <taxon>Bifurcata</taxon>
        <taxon>Unidentata</taxon>
        <taxon>Episquamata</taxon>
        <taxon>Toxicofera</taxon>
        <taxon>Iguania</taxon>
        <taxon>Acrodonta</taxon>
        <taxon>Agamidae</taxon>
        <taxon>Amphibolurinae</taxon>
        <taxon>Pogona</taxon>
    </lineage>
</organism>
<dbReference type="AlphaFoldDB" id="A0A6J0VCG5"/>
<gene>
    <name evidence="3" type="primary">LOC110090603</name>
</gene>
<feature type="region of interest" description="Disordered" evidence="1">
    <location>
        <begin position="366"/>
        <end position="394"/>
    </location>
</feature>
<dbReference type="KEGG" id="pvt:110090603"/>